<evidence type="ECO:0000256" key="2">
    <source>
        <dbReference type="ARBA" id="ARBA00023134"/>
    </source>
</evidence>
<dbReference type="InterPro" id="IPR035647">
    <property type="entry name" value="EFG_III/V"/>
</dbReference>
<dbReference type="Proteomes" id="UP000826271">
    <property type="component" value="Unassembled WGS sequence"/>
</dbReference>
<dbReference type="InterPro" id="IPR027417">
    <property type="entry name" value="P-loop_NTPase"/>
</dbReference>
<dbReference type="InterPro" id="IPR014721">
    <property type="entry name" value="Ribsml_uS5_D2-typ_fold_subgr"/>
</dbReference>
<evidence type="ECO:0000259" key="4">
    <source>
        <dbReference type="PROSITE" id="PS51722"/>
    </source>
</evidence>
<dbReference type="GO" id="GO:0003924">
    <property type="term" value="F:GTPase activity"/>
    <property type="evidence" value="ECO:0007669"/>
    <property type="project" value="InterPro"/>
</dbReference>
<dbReference type="GO" id="GO:0005829">
    <property type="term" value="C:cytosol"/>
    <property type="evidence" value="ECO:0007669"/>
    <property type="project" value="TreeGrafter"/>
</dbReference>
<reference evidence="5" key="1">
    <citation type="submission" date="2019-10" db="EMBL/GenBank/DDBJ databases">
        <authorList>
            <person name="Zhang R."/>
            <person name="Pan Y."/>
            <person name="Wang J."/>
            <person name="Ma R."/>
            <person name="Yu S."/>
        </authorList>
    </citation>
    <scope>NUCLEOTIDE SEQUENCE</scope>
    <source>
        <strain evidence="5">LA-IB0</strain>
        <tissue evidence="5">Leaf</tissue>
    </source>
</reference>
<dbReference type="SUPFAM" id="SSF54211">
    <property type="entry name" value="Ribosomal protein S5 domain 2-like"/>
    <property type="match status" value="1"/>
</dbReference>
<dbReference type="FunFam" id="3.30.70.870:FF:000002">
    <property type="entry name" value="Translation elongation factor 2"/>
    <property type="match status" value="1"/>
</dbReference>
<dbReference type="PANTHER" id="PTHR42908:SF6">
    <property type="entry name" value="116 KDA U5 SMALL NUCLEAR RIBONUCLEOPROTEIN COMPONENT"/>
    <property type="match status" value="1"/>
</dbReference>
<gene>
    <name evidence="5" type="ORF">BUALT_BualtUnG0015800</name>
</gene>
<dbReference type="InterPro" id="IPR020568">
    <property type="entry name" value="Ribosomal_Su5_D2-typ_SF"/>
</dbReference>
<dbReference type="InterPro" id="IPR044121">
    <property type="entry name" value="Snu114_GTP-bd"/>
</dbReference>
<evidence type="ECO:0000256" key="1">
    <source>
        <dbReference type="ARBA" id="ARBA00022741"/>
    </source>
</evidence>
<keyword evidence="2" id="KW-0342">GTP-binding</keyword>
<dbReference type="Gene3D" id="3.30.230.10">
    <property type="match status" value="1"/>
</dbReference>
<dbReference type="Pfam" id="PF00679">
    <property type="entry name" value="EFG_C"/>
    <property type="match status" value="1"/>
</dbReference>
<dbReference type="CDD" id="cd04090">
    <property type="entry name" value="EF2_II_snRNP"/>
    <property type="match status" value="1"/>
</dbReference>
<name>A0AAV6W7I2_9LAMI</name>
<sequence length="915" mass="102825">MDDSLYETESHQESGSEEDEQPLERPTLDDPQPYASSEYLSMLMCDPDSIRSVALVGHLSHGKTTFMDMLVEQTHRISTFDENSKKHMRYTDTREDEQERGISIKAVPMSLALEASNPIAGGDSIFYLCNIMDTPGHLDFSDEMTAALRLADGAVLIVDAAEGVLVSKLFKNNYVVGSLLIFLLELIRLDFLCLENIINEFSYLLANTERAIRHAIQKRIAIVVVINKLDRLITELKLPPRDAYFKLRHTIEVINNHITDASSTDGNVQAVDPVIGNVCFASATDGWSFTLKSYATRYVEFQDTPLDADTFASGLWGDYYFHPTTKTFENEQPAGGAELSFVDFVLQPLYNIYKQYSGRLELKLNCSLILGGEKGLTDMLFNHIPSVKDSAPRKLEHIYMGPKDSTIYQSMKDCDASGPLMVNITKLYPKSDCSAFDALGRVYSGELVVGRTVRVFGGVYSPNAEILKEEVTKLWVYQAHYRVAIRKAPPGCWVLIEGVDNTISKDATLCNDVHVFRRLQFNTLPVVGLSFETLNPNETGKLQEGLMKIYKSYPSVKWNPETHTILGTGVLYLDCITKDLRELYSKVKLKVEGPFVSLAETVTAFSAPIISSEETTNKELRISMTAEPLDPLETGLAEDIEYGVVSIDSTQKKQGLCHWGRLTKRCIWSFGSLPGHLGGPGPNILSYDMGSNINNLHKRLEDYIAEGFQWAALKGPLCNEPIRNANFNFVDAQVLPGSLVLRDVELIQIIKNMVFSTFLMAEPRLMEPVYYVEVSICIKMPENYVDATYKELSRRRGHSISDNAQLGAEVHIVKAFLPVVESFGLETYMNSLTQGQAFCSLVFHHWTIVPGDPLDKKTIPNLARKLMENTRHRKGMSQEVSIKEVFNEAMLLELVRRQKDFKNESNSLLEMLEKD</sequence>
<feature type="domain" description="Tr-type G" evidence="4">
    <location>
        <begin position="48"/>
        <end position="306"/>
    </location>
</feature>
<evidence type="ECO:0000313" key="5">
    <source>
        <dbReference type="EMBL" id="KAG8362993.1"/>
    </source>
</evidence>
<proteinExistence type="predicted"/>
<dbReference type="GO" id="GO:0071007">
    <property type="term" value="C:U2-type catalytic step 2 spliceosome"/>
    <property type="evidence" value="ECO:0007669"/>
    <property type="project" value="TreeGrafter"/>
</dbReference>
<dbReference type="CDD" id="cd04167">
    <property type="entry name" value="Snu114p"/>
    <property type="match status" value="1"/>
</dbReference>
<organism evidence="5 6">
    <name type="scientific">Buddleja alternifolia</name>
    <dbReference type="NCBI Taxonomy" id="168488"/>
    <lineage>
        <taxon>Eukaryota</taxon>
        <taxon>Viridiplantae</taxon>
        <taxon>Streptophyta</taxon>
        <taxon>Embryophyta</taxon>
        <taxon>Tracheophyta</taxon>
        <taxon>Spermatophyta</taxon>
        <taxon>Magnoliopsida</taxon>
        <taxon>eudicotyledons</taxon>
        <taxon>Gunneridae</taxon>
        <taxon>Pentapetalae</taxon>
        <taxon>asterids</taxon>
        <taxon>lamiids</taxon>
        <taxon>Lamiales</taxon>
        <taxon>Scrophulariaceae</taxon>
        <taxon>Buddlejeae</taxon>
        <taxon>Buddleja</taxon>
    </lineage>
</organism>
<dbReference type="GO" id="GO:0030623">
    <property type="term" value="F:U5 snRNA binding"/>
    <property type="evidence" value="ECO:0007669"/>
    <property type="project" value="TreeGrafter"/>
</dbReference>
<dbReference type="InterPro" id="IPR000795">
    <property type="entry name" value="T_Tr_GTP-bd_dom"/>
</dbReference>
<dbReference type="FunFam" id="2.40.30.10:FF:000029">
    <property type="entry name" value="116 kDa U5 small nuclear ribonucleoprotein component"/>
    <property type="match status" value="1"/>
</dbReference>
<dbReference type="SMART" id="SM00838">
    <property type="entry name" value="EFG_C"/>
    <property type="match status" value="1"/>
</dbReference>
<dbReference type="Pfam" id="PF00009">
    <property type="entry name" value="GTP_EFTU"/>
    <property type="match status" value="1"/>
</dbReference>
<evidence type="ECO:0000313" key="6">
    <source>
        <dbReference type="Proteomes" id="UP000826271"/>
    </source>
</evidence>
<dbReference type="Gene3D" id="3.40.50.300">
    <property type="entry name" value="P-loop containing nucleotide triphosphate hydrolases"/>
    <property type="match status" value="1"/>
</dbReference>
<dbReference type="SUPFAM" id="SSF50447">
    <property type="entry name" value="Translation proteins"/>
    <property type="match status" value="1"/>
</dbReference>
<evidence type="ECO:0000256" key="3">
    <source>
        <dbReference type="SAM" id="MobiDB-lite"/>
    </source>
</evidence>
<dbReference type="GO" id="GO:0005525">
    <property type="term" value="F:GTP binding"/>
    <property type="evidence" value="ECO:0007669"/>
    <property type="project" value="UniProtKB-KW"/>
</dbReference>
<dbReference type="GO" id="GO:0046540">
    <property type="term" value="C:U4/U6 x U5 tri-snRNP complex"/>
    <property type="evidence" value="ECO:0007669"/>
    <property type="project" value="TreeGrafter"/>
</dbReference>
<dbReference type="InterPro" id="IPR000640">
    <property type="entry name" value="EFG_V-like"/>
</dbReference>
<dbReference type="SUPFAM" id="SSF54980">
    <property type="entry name" value="EF-G C-terminal domain-like"/>
    <property type="match status" value="2"/>
</dbReference>
<dbReference type="GO" id="GO:0000398">
    <property type="term" value="P:mRNA splicing, via spliceosome"/>
    <property type="evidence" value="ECO:0007669"/>
    <property type="project" value="TreeGrafter"/>
</dbReference>
<dbReference type="Gene3D" id="2.40.30.10">
    <property type="entry name" value="Translation factors"/>
    <property type="match status" value="1"/>
</dbReference>
<dbReference type="PRINTS" id="PR00315">
    <property type="entry name" value="ELONGATNFCT"/>
</dbReference>
<keyword evidence="1" id="KW-0547">Nucleotide-binding</keyword>
<dbReference type="InterPro" id="IPR009000">
    <property type="entry name" value="Transl_B-barrel_sf"/>
</dbReference>
<dbReference type="Gene3D" id="3.30.70.870">
    <property type="entry name" value="Elongation Factor G (Translational Gtpase), domain 3"/>
    <property type="match status" value="1"/>
</dbReference>
<dbReference type="PANTHER" id="PTHR42908">
    <property type="entry name" value="TRANSLATION ELONGATION FACTOR-RELATED"/>
    <property type="match status" value="1"/>
</dbReference>
<dbReference type="SUPFAM" id="SSF52540">
    <property type="entry name" value="P-loop containing nucleoside triphosphate hydrolases"/>
    <property type="match status" value="1"/>
</dbReference>
<accession>A0AAV6W7I2</accession>
<comment type="caution">
    <text evidence="5">The sequence shown here is derived from an EMBL/GenBank/DDBJ whole genome shotgun (WGS) entry which is preliminary data.</text>
</comment>
<keyword evidence="6" id="KW-1185">Reference proteome</keyword>
<protein>
    <recommendedName>
        <fullName evidence="4">Tr-type G domain-containing protein</fullName>
    </recommendedName>
</protein>
<dbReference type="EMBL" id="WHWC01000132">
    <property type="protein sequence ID" value="KAG8362993.1"/>
    <property type="molecule type" value="Genomic_DNA"/>
</dbReference>
<dbReference type="Gene3D" id="3.30.70.240">
    <property type="match status" value="1"/>
</dbReference>
<dbReference type="AlphaFoldDB" id="A0AAV6W7I2"/>
<dbReference type="PROSITE" id="PS51722">
    <property type="entry name" value="G_TR_2"/>
    <property type="match status" value="1"/>
</dbReference>
<feature type="region of interest" description="Disordered" evidence="3">
    <location>
        <begin position="1"/>
        <end position="34"/>
    </location>
</feature>